<dbReference type="InterPro" id="IPR020288">
    <property type="entry name" value="Sheath_initiator"/>
</dbReference>
<dbReference type="AlphaFoldDB" id="A0A7I6GV47"/>
<sequence length="120" mass="14396">MLQWPWYLKVEIKIAKKFNIVFNADLKLIENTEEQKQRLFFYLKTPKGSLKEAPNYGFDYNLYFKLCKANKLESIKNFFLNLSKELKIDLINVKPNIKNKTITIKFFFLGKDTLKMDFKI</sequence>
<dbReference type="EMBL" id="CP000015">
    <property type="protein sequence ID" value="AAT93765.1"/>
    <property type="molecule type" value="Genomic_DNA"/>
</dbReference>
<proteinExistence type="predicted"/>
<gene>
    <name evidence="1" type="ordered locus">BGA06</name>
</gene>
<protein>
    <submittedName>
        <fullName evidence="1">Uncharacterized protein</fullName>
    </submittedName>
</protein>
<keyword evidence="1" id="KW-0614">Plasmid</keyword>
<accession>A0A7I6GV47</accession>
<evidence type="ECO:0000313" key="2">
    <source>
        <dbReference type="Proteomes" id="UP000002276"/>
    </source>
</evidence>
<dbReference type="Pfam" id="PF10934">
    <property type="entry name" value="Sheath_initiator"/>
    <property type="match status" value="1"/>
</dbReference>
<dbReference type="Proteomes" id="UP000002276">
    <property type="component" value="Plasmid lp54"/>
</dbReference>
<evidence type="ECO:0000313" key="1">
    <source>
        <dbReference type="EMBL" id="AAT93765.1"/>
    </source>
</evidence>
<reference evidence="1 2" key="1">
    <citation type="journal article" date="2004" name="Nucleic Acids Res.">
        <title>Comparative analysis of the Borrelia garinii genome.</title>
        <authorList>
            <person name="Glockner G."/>
            <person name="Lehmann R."/>
            <person name="Romualdi A."/>
            <person name="Pradella S."/>
            <person name="Schulte-Spechtel U."/>
            <person name="Schilhabel M."/>
            <person name="Wilske B."/>
            <person name="Suhnel J."/>
            <person name="Platzer M."/>
        </authorList>
    </citation>
    <scope>NUCLEOTIDE SEQUENCE [LARGE SCALE GENOMIC DNA]</scope>
    <source>
        <strain evidence="2">ATCC BAA-2496 / DSM 23469 / PBi</strain>
        <plasmid evidence="2">lp54</plasmid>
    </source>
</reference>
<name>A0A7I6GV47_BORGP</name>
<geneLocation type="plasmid" evidence="1 2">
    <name>lp54</name>
</geneLocation>
<dbReference type="KEGG" id="bga:BGA06"/>
<organism evidence="1 2">
    <name type="scientific">Borrelia garinii subsp. bavariensis (strain ATCC BAA-2496 / DSM 23469 / PBi)</name>
    <name type="common">Borreliella bavariensis</name>
    <dbReference type="NCBI Taxonomy" id="290434"/>
    <lineage>
        <taxon>Bacteria</taxon>
        <taxon>Pseudomonadati</taxon>
        <taxon>Spirochaetota</taxon>
        <taxon>Spirochaetia</taxon>
        <taxon>Spirochaetales</taxon>
        <taxon>Borreliaceae</taxon>
        <taxon>Borreliella</taxon>
    </lineage>
</organism>